<accession>A0A2S7WAE5</accession>
<keyword evidence="2" id="KW-1185">Reference proteome</keyword>
<dbReference type="AlphaFoldDB" id="A0A2S7WAE5"/>
<name>A0A2S7WAE5_9FLAO</name>
<dbReference type="EMBL" id="MSCL01000001">
    <property type="protein sequence ID" value="PQJ74557.1"/>
    <property type="molecule type" value="Genomic_DNA"/>
</dbReference>
<reference evidence="1 2" key="1">
    <citation type="submission" date="2016-12" db="EMBL/GenBank/DDBJ databases">
        <title>Trade-off between light-utilization and light-protection in marine flavobacteria.</title>
        <authorList>
            <person name="Kumagai Y."/>
            <person name="Yoshizawa S."/>
            <person name="Kogure K."/>
            <person name="Iwasaki W."/>
        </authorList>
    </citation>
    <scope>NUCLEOTIDE SEQUENCE [LARGE SCALE GENOMIC DNA]</scope>
    <source>
        <strain evidence="1 2">KCTC 22729</strain>
    </source>
</reference>
<protein>
    <submittedName>
        <fullName evidence="1">Uncharacterized protein</fullName>
    </submittedName>
</protein>
<sequence length="147" mass="16730">MAFFPTSEVTYQSYNGDVLSLRVLGYGGNENSAIEDAQMRAMETLFFRGIPNSSLSNPLIGFNENELKRSHNNYFKDFFGYKRFLTFISETTFIGGQKQKVIATKIDKKSAKQDMVDALVVAVDVFVNVKTLRKDLEDQNVIRKFGF</sequence>
<comment type="caution">
    <text evidence="1">The sequence shown here is derived from an EMBL/GenBank/DDBJ whole genome shotgun (WGS) entry which is preliminary data.</text>
</comment>
<proteinExistence type="predicted"/>
<dbReference type="Proteomes" id="UP000237608">
    <property type="component" value="Unassembled WGS sequence"/>
</dbReference>
<evidence type="ECO:0000313" key="1">
    <source>
        <dbReference type="EMBL" id="PQJ74557.1"/>
    </source>
</evidence>
<organism evidence="1 2">
    <name type="scientific">Polaribacter gangjinensis</name>
    <dbReference type="NCBI Taxonomy" id="574710"/>
    <lineage>
        <taxon>Bacteria</taxon>
        <taxon>Pseudomonadati</taxon>
        <taxon>Bacteroidota</taxon>
        <taxon>Flavobacteriia</taxon>
        <taxon>Flavobacteriales</taxon>
        <taxon>Flavobacteriaceae</taxon>
    </lineage>
</organism>
<gene>
    <name evidence="1" type="ORF">BTO13_04460</name>
</gene>
<evidence type="ECO:0000313" key="2">
    <source>
        <dbReference type="Proteomes" id="UP000237608"/>
    </source>
</evidence>